<evidence type="ECO:0000256" key="9">
    <source>
        <dbReference type="SAM" id="Phobius"/>
    </source>
</evidence>
<evidence type="ECO:0000313" key="13">
    <source>
        <dbReference type="Proteomes" id="UP000007488"/>
    </source>
</evidence>
<dbReference type="Gene3D" id="3.30.450.20">
    <property type="entry name" value="PAS domain"/>
    <property type="match status" value="1"/>
</dbReference>
<dbReference type="PROSITE" id="PS50111">
    <property type="entry name" value="CHEMOTAXIS_TRANSDUC_2"/>
    <property type="match status" value="1"/>
</dbReference>
<dbReference type="Gene3D" id="6.10.340.10">
    <property type="match status" value="1"/>
</dbReference>
<comment type="subcellular location">
    <subcellularLocation>
        <location evidence="1">Cell membrane</location>
        <topology evidence="1">Multi-pass membrane protein</topology>
    </subcellularLocation>
</comment>
<dbReference type="RefSeq" id="WP_013625449.1">
    <property type="nucleotide sequence ID" value="NC_015172.1"/>
</dbReference>
<dbReference type="KEGG" id="sgy:Sgly_2295"/>
<dbReference type="SMART" id="SM00283">
    <property type="entry name" value="MA"/>
    <property type="match status" value="1"/>
</dbReference>
<dbReference type="Pfam" id="PF00672">
    <property type="entry name" value="HAMP"/>
    <property type="match status" value="1"/>
</dbReference>
<dbReference type="Pfam" id="PF17200">
    <property type="entry name" value="sCache_2"/>
    <property type="match status" value="1"/>
</dbReference>
<dbReference type="SMART" id="SM01049">
    <property type="entry name" value="Cache_2"/>
    <property type="match status" value="1"/>
</dbReference>
<keyword evidence="2" id="KW-1003">Cell membrane</keyword>
<dbReference type="GO" id="GO:0007165">
    <property type="term" value="P:signal transduction"/>
    <property type="evidence" value="ECO:0007669"/>
    <property type="project" value="UniProtKB-KW"/>
</dbReference>
<feature type="transmembrane region" description="Helical" evidence="9">
    <location>
        <begin position="7"/>
        <end position="28"/>
    </location>
</feature>
<dbReference type="eggNOG" id="COG0840">
    <property type="taxonomic scope" value="Bacteria"/>
</dbReference>
<evidence type="ECO:0000313" key="12">
    <source>
        <dbReference type="EMBL" id="ADY56584.1"/>
    </source>
</evidence>
<comment type="similarity">
    <text evidence="7">Belongs to the methyl-accepting chemotaxis (MCP) protein family.</text>
</comment>
<evidence type="ECO:0000256" key="1">
    <source>
        <dbReference type="ARBA" id="ARBA00004651"/>
    </source>
</evidence>
<dbReference type="CDD" id="cd11386">
    <property type="entry name" value="MCP_signal"/>
    <property type="match status" value="1"/>
</dbReference>
<evidence type="ECO:0000256" key="3">
    <source>
        <dbReference type="ARBA" id="ARBA00022692"/>
    </source>
</evidence>
<keyword evidence="3 9" id="KW-0812">Transmembrane</keyword>
<dbReference type="InterPro" id="IPR004089">
    <property type="entry name" value="MCPsignal_dom"/>
</dbReference>
<dbReference type="InterPro" id="IPR003660">
    <property type="entry name" value="HAMP_dom"/>
</dbReference>
<sequence>MSIKYKIIGSFLICVLLTIAIMGCYEIFALNQAADDTVNQQYDQRIKIEVEICIGLIDQIYDRQIKGELTEKEAKKLAADTVRDLQLDGDIYFWIDTIEGQNIVLSENSEEGSNRYDAQDSEGKYYVRDFINNGLKEEGGYTDYTFPRPGQTEPILKRAYTLVYEPYHWVIGTGNYIDDINEVVAQEKARAQEQLRKNLSTVLIVIITALIFSTLAGIILARRIANPIIQIAKRINALAEGNLDIEKIRLKSKDEIGQLAEGFNRMSENLKNIVHQIKHSSNQCSSASEQLSSGAEELAATASSVSDSVSDVVGGTVRQIESVSNVNTIVEEINHSYEDILNEVQGIKELSDKTSQSAQQESEHIDITISLMNAVEESTRHAQELINHLGQSSKEIGLIVETISGIAEQTNLLALNAAIEAARAGEYGQGFAVVADEVRKLAEQSQEAAKKISNLIKLIQENTEQAVTAMNEDSVRVKEGTDAVNYSGNTFKEIIRMINDVAEKINVAVINLSKNFDNNLKIVKAVNEVDTVSQHISAQTQTIGASAQEQTAASQEIASSAQLLMKNALEMQELMQQFKLETNQEKVPT</sequence>
<keyword evidence="13" id="KW-1185">Reference proteome</keyword>
<evidence type="ECO:0000256" key="4">
    <source>
        <dbReference type="ARBA" id="ARBA00022989"/>
    </source>
</evidence>
<accession>F0SUD4</accession>
<dbReference type="SMART" id="SM00304">
    <property type="entry name" value="HAMP"/>
    <property type="match status" value="1"/>
</dbReference>
<dbReference type="HOGENOM" id="CLU_000445_107_19_9"/>
<dbReference type="Proteomes" id="UP000007488">
    <property type="component" value="Chromosome"/>
</dbReference>
<evidence type="ECO:0000256" key="8">
    <source>
        <dbReference type="PROSITE-ProRule" id="PRU00284"/>
    </source>
</evidence>
<dbReference type="Pfam" id="PF00015">
    <property type="entry name" value="MCPsignal"/>
    <property type="match status" value="1"/>
</dbReference>
<evidence type="ECO:0000256" key="5">
    <source>
        <dbReference type="ARBA" id="ARBA00023136"/>
    </source>
</evidence>
<dbReference type="PROSITE" id="PS50885">
    <property type="entry name" value="HAMP"/>
    <property type="match status" value="1"/>
</dbReference>
<dbReference type="CDD" id="cd06225">
    <property type="entry name" value="HAMP"/>
    <property type="match status" value="1"/>
</dbReference>
<evidence type="ECO:0000259" key="11">
    <source>
        <dbReference type="PROSITE" id="PS50885"/>
    </source>
</evidence>
<evidence type="ECO:0000256" key="6">
    <source>
        <dbReference type="ARBA" id="ARBA00023224"/>
    </source>
</evidence>
<feature type="domain" description="Methyl-accepting transducer" evidence="10">
    <location>
        <begin position="294"/>
        <end position="558"/>
    </location>
</feature>
<dbReference type="EMBL" id="CP002547">
    <property type="protein sequence ID" value="ADY56584.1"/>
    <property type="molecule type" value="Genomic_DNA"/>
</dbReference>
<reference evidence="13" key="2">
    <citation type="submission" date="2011-02" db="EMBL/GenBank/DDBJ databases">
        <title>The complete genome of Syntrophobotulus glycolicus DSM 8271.</title>
        <authorList>
            <person name="Lucas S."/>
            <person name="Copeland A."/>
            <person name="Lapidus A."/>
            <person name="Bruce D."/>
            <person name="Goodwin L."/>
            <person name="Pitluck S."/>
            <person name="Kyrpides N."/>
            <person name="Mavromatis K."/>
            <person name="Pagani I."/>
            <person name="Ivanova N."/>
            <person name="Mikhailova N."/>
            <person name="Chertkov O."/>
            <person name="Held B."/>
            <person name="Detter J.C."/>
            <person name="Tapia R."/>
            <person name="Han C."/>
            <person name="Land M."/>
            <person name="Hauser L."/>
            <person name="Markowitz V."/>
            <person name="Cheng J.-F."/>
            <person name="Hugenholtz P."/>
            <person name="Woyke T."/>
            <person name="Wu D."/>
            <person name="Spring S."/>
            <person name="Schroeder M."/>
            <person name="Brambilla E."/>
            <person name="Klenk H.-P."/>
            <person name="Eisen J.A."/>
        </authorList>
    </citation>
    <scope>NUCLEOTIDE SEQUENCE [LARGE SCALE GENOMIC DNA]</scope>
    <source>
        <strain evidence="13">DSM 8271 / FlGlyR</strain>
    </source>
</reference>
<feature type="transmembrane region" description="Helical" evidence="9">
    <location>
        <begin position="199"/>
        <end position="221"/>
    </location>
</feature>
<evidence type="ECO:0000256" key="2">
    <source>
        <dbReference type="ARBA" id="ARBA00022475"/>
    </source>
</evidence>
<dbReference type="PANTHER" id="PTHR32089">
    <property type="entry name" value="METHYL-ACCEPTING CHEMOTAXIS PROTEIN MCPB"/>
    <property type="match status" value="1"/>
</dbReference>
<dbReference type="InterPro" id="IPR033480">
    <property type="entry name" value="sCache_2"/>
</dbReference>
<dbReference type="STRING" id="645991.Sgly_2295"/>
<dbReference type="PROSITE" id="PS51257">
    <property type="entry name" value="PROKAR_LIPOPROTEIN"/>
    <property type="match status" value="1"/>
</dbReference>
<name>F0SUD4_SYNGF</name>
<gene>
    <name evidence="12" type="ordered locus">Sgly_2295</name>
</gene>
<organism evidence="12 13">
    <name type="scientific">Syntrophobotulus glycolicus (strain DSM 8271 / FlGlyR)</name>
    <dbReference type="NCBI Taxonomy" id="645991"/>
    <lineage>
        <taxon>Bacteria</taxon>
        <taxon>Bacillati</taxon>
        <taxon>Bacillota</taxon>
        <taxon>Clostridia</taxon>
        <taxon>Eubacteriales</taxon>
        <taxon>Desulfitobacteriaceae</taxon>
        <taxon>Syntrophobotulus</taxon>
    </lineage>
</organism>
<dbReference type="GO" id="GO:0005886">
    <property type="term" value="C:plasma membrane"/>
    <property type="evidence" value="ECO:0007669"/>
    <property type="project" value="UniProtKB-SubCell"/>
</dbReference>
<proteinExistence type="inferred from homology"/>
<evidence type="ECO:0000259" key="10">
    <source>
        <dbReference type="PROSITE" id="PS50111"/>
    </source>
</evidence>
<dbReference type="SUPFAM" id="SSF58104">
    <property type="entry name" value="Methyl-accepting chemotaxis protein (MCP) signaling domain"/>
    <property type="match status" value="1"/>
</dbReference>
<dbReference type="Gene3D" id="1.10.287.950">
    <property type="entry name" value="Methyl-accepting chemotaxis protein"/>
    <property type="match status" value="1"/>
</dbReference>
<protein>
    <submittedName>
        <fullName evidence="12">Methyl-accepting chemotaxis sensory transducer with Cache sensor</fullName>
    </submittedName>
</protein>
<dbReference type="AlphaFoldDB" id="F0SUD4"/>
<reference evidence="12 13" key="1">
    <citation type="journal article" date="2011" name="Stand. Genomic Sci.">
        <title>Complete genome sequence of Syntrophobotulus glycolicus type strain (FlGlyR).</title>
        <authorList>
            <person name="Han C."/>
            <person name="Mwirichia R."/>
            <person name="Chertkov O."/>
            <person name="Held B."/>
            <person name="Lapidus A."/>
            <person name="Nolan M."/>
            <person name="Lucas S."/>
            <person name="Hammon N."/>
            <person name="Deshpande S."/>
            <person name="Cheng J.F."/>
            <person name="Tapia R."/>
            <person name="Goodwin L."/>
            <person name="Pitluck S."/>
            <person name="Huntemann M."/>
            <person name="Liolios K."/>
            <person name="Ivanova N."/>
            <person name="Pagani I."/>
            <person name="Mavromatis K."/>
            <person name="Ovchinikova G."/>
            <person name="Pati A."/>
            <person name="Chen A."/>
            <person name="Palaniappan K."/>
            <person name="Land M."/>
            <person name="Hauser L."/>
            <person name="Brambilla E.M."/>
            <person name="Rohde M."/>
            <person name="Spring S."/>
            <person name="Sikorski J."/>
            <person name="Goker M."/>
            <person name="Woyke T."/>
            <person name="Bristow J."/>
            <person name="Eisen J.A."/>
            <person name="Markowitz V."/>
            <person name="Hugenholtz P."/>
            <person name="Kyrpides N.C."/>
            <person name="Klenk H.P."/>
            <person name="Detter J.C."/>
        </authorList>
    </citation>
    <scope>NUCLEOTIDE SEQUENCE [LARGE SCALE GENOMIC DNA]</scope>
    <source>
        <strain evidence="13">DSM 8271 / FlGlyR</strain>
    </source>
</reference>
<keyword evidence="6 8" id="KW-0807">Transducer</keyword>
<keyword evidence="4 9" id="KW-1133">Transmembrane helix</keyword>
<feature type="domain" description="HAMP" evidence="11">
    <location>
        <begin position="222"/>
        <end position="275"/>
    </location>
</feature>
<evidence type="ECO:0000256" key="7">
    <source>
        <dbReference type="ARBA" id="ARBA00029447"/>
    </source>
</evidence>
<dbReference type="PANTHER" id="PTHR32089:SF112">
    <property type="entry name" value="LYSOZYME-LIKE PROTEIN-RELATED"/>
    <property type="match status" value="1"/>
</dbReference>
<keyword evidence="5 9" id="KW-0472">Membrane</keyword>